<dbReference type="RefSeq" id="WP_189970267.1">
    <property type="nucleotide sequence ID" value="NZ_BMUA01000034.1"/>
</dbReference>
<accession>A0ABQ3QV97</accession>
<evidence type="ECO:0000313" key="1">
    <source>
        <dbReference type="EMBL" id="GHI41158.1"/>
    </source>
</evidence>
<gene>
    <name evidence="1" type="ORF">Sviol_55660</name>
</gene>
<comment type="caution">
    <text evidence="1">The sequence shown here is derived from an EMBL/GenBank/DDBJ whole genome shotgun (WGS) entry which is preliminary data.</text>
</comment>
<dbReference type="Proteomes" id="UP001050808">
    <property type="component" value="Unassembled WGS sequence"/>
</dbReference>
<protein>
    <submittedName>
        <fullName evidence="1">Uncharacterized protein</fullName>
    </submittedName>
</protein>
<name>A0ABQ3QV97_9ACTN</name>
<proteinExistence type="predicted"/>
<dbReference type="EMBL" id="BNDY01000017">
    <property type="protein sequence ID" value="GHI41158.1"/>
    <property type="molecule type" value="Genomic_DNA"/>
</dbReference>
<organism evidence="1 2">
    <name type="scientific">Streptomyces violascens</name>
    <dbReference type="NCBI Taxonomy" id="67381"/>
    <lineage>
        <taxon>Bacteria</taxon>
        <taxon>Bacillati</taxon>
        <taxon>Actinomycetota</taxon>
        <taxon>Actinomycetes</taxon>
        <taxon>Kitasatosporales</taxon>
        <taxon>Streptomycetaceae</taxon>
        <taxon>Streptomyces</taxon>
    </lineage>
</organism>
<evidence type="ECO:0000313" key="2">
    <source>
        <dbReference type="Proteomes" id="UP001050808"/>
    </source>
</evidence>
<sequence length="265" mass="28585">MKPDRFDLLEPLIEHSVRVSSLMDEAINNVLLLAGFRTRNATELNDLSSGIHVAGRQPRQWYLAAILAEGVVGLIASIHACDPCEDDSSALVGISAEGKARLTGRGIRIAQDGLHSLAADDLQDHIRAVRRIAGAMHSQDMARRGFWKADRSLLELADELCLPPQEPSATTKSSRTSAQVLAAAYLALLGSLELADEDTIDTDDAVKITETWTGTLRRRLDDAPAEDRQELIRLFNEAAGEETDPAVKAFASGLPVAVGLAEEGN</sequence>
<keyword evidence="2" id="KW-1185">Reference proteome</keyword>
<reference evidence="1" key="1">
    <citation type="submission" date="2024-05" db="EMBL/GenBank/DDBJ databases">
        <title>Whole genome shotgun sequence of Streptomyces violascens NBRC 12920.</title>
        <authorList>
            <person name="Komaki H."/>
            <person name="Tamura T."/>
        </authorList>
    </citation>
    <scope>NUCLEOTIDE SEQUENCE</scope>
    <source>
        <strain evidence="1">NBRC 12920</strain>
    </source>
</reference>